<organism evidence="13 14">
    <name type="scientific">Clydaea vesicula</name>
    <dbReference type="NCBI Taxonomy" id="447962"/>
    <lineage>
        <taxon>Eukaryota</taxon>
        <taxon>Fungi</taxon>
        <taxon>Fungi incertae sedis</taxon>
        <taxon>Chytridiomycota</taxon>
        <taxon>Chytridiomycota incertae sedis</taxon>
        <taxon>Chytridiomycetes</taxon>
        <taxon>Lobulomycetales</taxon>
        <taxon>Lobulomycetaceae</taxon>
        <taxon>Clydaea</taxon>
    </lineage>
</organism>
<keyword evidence="9 12" id="KW-0472">Membrane</keyword>
<comment type="subcellular location">
    <subcellularLocation>
        <location evidence="2">Membrane</location>
        <topology evidence="2">Multi-pass membrane protein</topology>
    </subcellularLocation>
</comment>
<dbReference type="GO" id="GO:0005743">
    <property type="term" value="C:mitochondrial inner membrane"/>
    <property type="evidence" value="ECO:0007669"/>
    <property type="project" value="TreeGrafter"/>
</dbReference>
<evidence type="ECO:0000256" key="8">
    <source>
        <dbReference type="ARBA" id="ARBA00023133"/>
    </source>
</evidence>
<name>A0AAD5TYH2_9FUNG</name>
<evidence type="ECO:0000256" key="7">
    <source>
        <dbReference type="ARBA" id="ARBA00023004"/>
    </source>
</evidence>
<keyword evidence="14" id="KW-1185">Reference proteome</keyword>
<evidence type="ECO:0000256" key="12">
    <source>
        <dbReference type="SAM" id="Phobius"/>
    </source>
</evidence>
<comment type="caution">
    <text evidence="13">The sequence shown here is derived from an EMBL/GenBank/DDBJ whole genome shotgun (WGS) entry which is preliminary data.</text>
</comment>
<feature type="transmembrane region" description="Helical" evidence="12">
    <location>
        <begin position="102"/>
        <end position="123"/>
    </location>
</feature>
<keyword evidence="5 12" id="KW-1133">Transmembrane helix</keyword>
<dbReference type="Pfam" id="PF02628">
    <property type="entry name" value="COX15-CtaA"/>
    <property type="match status" value="1"/>
</dbReference>
<evidence type="ECO:0000256" key="10">
    <source>
        <dbReference type="ARBA" id="ARBA00044501"/>
    </source>
</evidence>
<dbReference type="AlphaFoldDB" id="A0AAD5TYH2"/>
<dbReference type="GO" id="GO:0006784">
    <property type="term" value="P:heme A biosynthetic process"/>
    <property type="evidence" value="ECO:0007669"/>
    <property type="project" value="InterPro"/>
</dbReference>
<gene>
    <name evidence="13" type="primary">COX15_2</name>
    <name evidence="13" type="ORF">HK099_006248</name>
</gene>
<evidence type="ECO:0000256" key="5">
    <source>
        <dbReference type="ARBA" id="ARBA00022989"/>
    </source>
</evidence>
<evidence type="ECO:0000256" key="11">
    <source>
        <dbReference type="ARBA" id="ARBA00048044"/>
    </source>
</evidence>
<keyword evidence="6" id="KW-0560">Oxidoreductase</keyword>
<evidence type="ECO:0000256" key="1">
    <source>
        <dbReference type="ARBA" id="ARBA00001970"/>
    </source>
</evidence>
<dbReference type="PANTHER" id="PTHR23289">
    <property type="entry name" value="CYTOCHROME C OXIDASE ASSEMBLY PROTEIN COX15"/>
    <property type="match status" value="1"/>
</dbReference>
<keyword evidence="3 12" id="KW-0812">Transmembrane</keyword>
<dbReference type="GO" id="GO:0120547">
    <property type="term" value="F:heme A synthase activity"/>
    <property type="evidence" value="ECO:0007669"/>
    <property type="project" value="UniProtKB-EC"/>
</dbReference>
<comment type="catalytic activity">
    <reaction evidence="11">
        <text>Fe(II)-heme o + 2 A + H2O = Fe(II)-heme a + 2 AH2</text>
        <dbReference type="Rhea" id="RHEA:63388"/>
        <dbReference type="ChEBI" id="CHEBI:13193"/>
        <dbReference type="ChEBI" id="CHEBI:15377"/>
        <dbReference type="ChEBI" id="CHEBI:17499"/>
        <dbReference type="ChEBI" id="CHEBI:60530"/>
        <dbReference type="ChEBI" id="CHEBI:61715"/>
        <dbReference type="EC" id="1.17.99.9"/>
    </reaction>
    <physiologicalReaction direction="left-to-right" evidence="11">
        <dbReference type="Rhea" id="RHEA:63389"/>
    </physiologicalReaction>
</comment>
<dbReference type="InterPro" id="IPR003780">
    <property type="entry name" value="COX15/CtaA_fam"/>
</dbReference>
<keyword evidence="7" id="KW-0408">Iron</keyword>
<evidence type="ECO:0000256" key="2">
    <source>
        <dbReference type="ARBA" id="ARBA00004141"/>
    </source>
</evidence>
<evidence type="ECO:0000256" key="4">
    <source>
        <dbReference type="ARBA" id="ARBA00022723"/>
    </source>
</evidence>
<comment type="cofactor">
    <cofactor evidence="1">
        <name>heme b</name>
        <dbReference type="ChEBI" id="CHEBI:60344"/>
    </cofactor>
</comment>
<feature type="transmembrane region" description="Helical" evidence="12">
    <location>
        <begin position="334"/>
        <end position="355"/>
    </location>
</feature>
<sequence>MVLRNFTAILSVKRSLNHFEKLPNDCIKNSFNSTKFINRTIKSKLFSSLKLFDNKFEEIKTVKLKFVPFQSKLSKRFSTSDTFSEEKFTEEKKDEEPTTKKIVGYWYLVSSSLVFLIVVVGGLTRLTESGLSIVEWNLIKGMKPPTSEEEWLEEFNKYKQFPEFIKTNHKMKLDEFKFIFYMEWGHRMIGRVIGLAFILPGIYFYKKNYMSKKIQSRSLLVGSLIGLQGLIGWYMVKSGLSAELLENAHAIPRVSQYWLALHLGSAFAIYSLSLVTGLEFDSNNSYVGYDVNNSFVENDTNYAYFEYDNYAENCVSGRNESILNGTLIFCYSDYIKTFTSVAGFNLTIAIALMVYGWKKVKRKVGGHISKLDSILLIFLTANATKPMFTLLYSILQFFPDSETNYILIQFSAFALTFSDVIISSIFEALILNRFVNDSLNS</sequence>
<evidence type="ECO:0000256" key="6">
    <source>
        <dbReference type="ARBA" id="ARBA00023002"/>
    </source>
</evidence>
<feature type="transmembrane region" description="Helical" evidence="12">
    <location>
        <begin position="407"/>
        <end position="431"/>
    </location>
</feature>
<dbReference type="PANTHER" id="PTHR23289:SF2">
    <property type="entry name" value="CYTOCHROME C OXIDASE ASSEMBLY PROTEIN COX15 HOMOLOG"/>
    <property type="match status" value="1"/>
</dbReference>
<dbReference type="Proteomes" id="UP001211065">
    <property type="component" value="Unassembled WGS sequence"/>
</dbReference>
<comment type="pathway">
    <text evidence="10">Porphyrin-containing compound metabolism; heme A biosynthesis; heme A from heme O: step 1/1.</text>
</comment>
<accession>A0AAD5TYH2</accession>
<dbReference type="GO" id="GO:0046872">
    <property type="term" value="F:metal ion binding"/>
    <property type="evidence" value="ECO:0007669"/>
    <property type="project" value="UniProtKB-KW"/>
</dbReference>
<reference evidence="13" key="1">
    <citation type="submission" date="2020-05" db="EMBL/GenBank/DDBJ databases">
        <title>Phylogenomic resolution of chytrid fungi.</title>
        <authorList>
            <person name="Stajich J.E."/>
            <person name="Amses K."/>
            <person name="Simmons R."/>
            <person name="Seto K."/>
            <person name="Myers J."/>
            <person name="Bonds A."/>
            <person name="Quandt C.A."/>
            <person name="Barry K."/>
            <person name="Liu P."/>
            <person name="Grigoriev I."/>
            <person name="Longcore J.E."/>
            <person name="James T.Y."/>
        </authorList>
    </citation>
    <scope>NUCLEOTIDE SEQUENCE</scope>
    <source>
        <strain evidence="13">JEL0476</strain>
    </source>
</reference>
<proteinExistence type="predicted"/>
<evidence type="ECO:0000313" key="13">
    <source>
        <dbReference type="EMBL" id="KAJ3215660.1"/>
    </source>
</evidence>
<evidence type="ECO:0000313" key="14">
    <source>
        <dbReference type="Proteomes" id="UP001211065"/>
    </source>
</evidence>
<dbReference type="EMBL" id="JADGJW010000528">
    <property type="protein sequence ID" value="KAJ3215660.1"/>
    <property type="molecule type" value="Genomic_DNA"/>
</dbReference>
<keyword evidence="4" id="KW-0479">Metal-binding</keyword>
<evidence type="ECO:0000256" key="9">
    <source>
        <dbReference type="ARBA" id="ARBA00023136"/>
    </source>
</evidence>
<evidence type="ECO:0000256" key="3">
    <source>
        <dbReference type="ARBA" id="ARBA00022692"/>
    </source>
</evidence>
<feature type="transmembrane region" description="Helical" evidence="12">
    <location>
        <begin position="217"/>
        <end position="236"/>
    </location>
</feature>
<keyword evidence="8" id="KW-0350">Heme biosynthesis</keyword>
<dbReference type="InterPro" id="IPR023754">
    <property type="entry name" value="HemeA_Synthase_type2"/>
</dbReference>
<feature type="transmembrane region" description="Helical" evidence="12">
    <location>
        <begin position="188"/>
        <end position="205"/>
    </location>
</feature>
<dbReference type="GO" id="GO:0016653">
    <property type="term" value="F:oxidoreductase activity, acting on NAD(P)H, heme protein as acceptor"/>
    <property type="evidence" value="ECO:0007669"/>
    <property type="project" value="TreeGrafter"/>
</dbReference>
<protein>
    <submittedName>
        <fullName evidence="13">Cytochrome c oxidase assembly protein cox15</fullName>
    </submittedName>
</protein>
<feature type="transmembrane region" description="Helical" evidence="12">
    <location>
        <begin position="375"/>
        <end position="395"/>
    </location>
</feature>